<reference evidence="9" key="1">
    <citation type="submission" date="2016-10" db="EMBL/GenBank/DDBJ databases">
        <authorList>
            <person name="Varghese N."/>
            <person name="Submissions S."/>
        </authorList>
    </citation>
    <scope>NUCLEOTIDE SEQUENCE [LARGE SCALE GENOMIC DNA]</scope>
    <source>
        <strain evidence="9">CGMCC 1.8911</strain>
    </source>
</reference>
<dbReference type="Pfam" id="PF00285">
    <property type="entry name" value="Citrate_synt"/>
    <property type="match status" value="1"/>
</dbReference>
<dbReference type="PIRSF" id="PIRSF001369">
    <property type="entry name" value="Citrate_synth"/>
    <property type="match status" value="1"/>
</dbReference>
<evidence type="ECO:0000256" key="3">
    <source>
        <dbReference type="ARBA" id="ARBA00022532"/>
    </source>
</evidence>
<dbReference type="GO" id="GO:0036440">
    <property type="term" value="F:citrate synthase activity"/>
    <property type="evidence" value="ECO:0007669"/>
    <property type="project" value="UniProtKB-EC"/>
</dbReference>
<dbReference type="Gene3D" id="1.10.230.10">
    <property type="entry name" value="Cytochrome P450-Terp, domain 2"/>
    <property type="match status" value="1"/>
</dbReference>
<evidence type="ECO:0000256" key="6">
    <source>
        <dbReference type="PIRNR" id="PIRNR001369"/>
    </source>
</evidence>
<accession>A0A1G8VE73</accession>
<dbReference type="PANTHER" id="PTHR11739:SF4">
    <property type="entry name" value="CITRATE SYNTHASE, PEROXISOMAL"/>
    <property type="match status" value="1"/>
</dbReference>
<comment type="catalytic activity">
    <reaction evidence="5">
        <text>oxaloacetate + acetyl-CoA + H2O = citrate + CoA + H(+)</text>
        <dbReference type="Rhea" id="RHEA:16845"/>
        <dbReference type="ChEBI" id="CHEBI:15377"/>
        <dbReference type="ChEBI" id="CHEBI:15378"/>
        <dbReference type="ChEBI" id="CHEBI:16452"/>
        <dbReference type="ChEBI" id="CHEBI:16947"/>
        <dbReference type="ChEBI" id="CHEBI:57287"/>
        <dbReference type="ChEBI" id="CHEBI:57288"/>
        <dbReference type="EC" id="2.3.3.16"/>
    </reaction>
</comment>
<evidence type="ECO:0000256" key="7">
    <source>
        <dbReference type="PIRSR" id="PIRSR001369-1"/>
    </source>
</evidence>
<keyword evidence="4 6" id="KW-0808">Transferase</keyword>
<dbReference type="NCBIfam" id="NF010637">
    <property type="entry name" value="PRK14034.1"/>
    <property type="match status" value="1"/>
</dbReference>
<feature type="active site" evidence="7">
    <location>
        <position position="257"/>
    </location>
</feature>
<dbReference type="InterPro" id="IPR036969">
    <property type="entry name" value="Citrate_synthase_sf"/>
</dbReference>
<dbReference type="InterPro" id="IPR016143">
    <property type="entry name" value="Citrate_synth-like_sm_a-sub"/>
</dbReference>
<proteinExistence type="inferred from homology"/>
<dbReference type="OrthoDB" id="9800864at2"/>
<comment type="pathway">
    <text evidence="1">Carbohydrate metabolism; tricarboxylic acid cycle; isocitrate from oxaloacetate: step 1/2.</text>
</comment>
<sequence>MTGNSGLEGVVIGESRISSIIGTQLTYCGYEIDDLAENAEFEEVVYLLWHDHLPNKEELKQFKKELFEHAFLTEDAKGFYKTFVDKSVHPMSALRTAVSLLAHTDEKAEDQSEEATLLKGIRIQAKIPSIVAAIARTREGQEVVDPNPEYGYAKNFLYMLYGKEPTPVQVEAMNKALILHADHEINASTFAARVIVATLSDVYSGVTGAIGALKGPLHGGANEKVMAMLEEIGSLDKVDSYIHNKLDNKEKIMGIGHRVYKEGDPRAKYLKDMARRLTEENGQPELYEMSIKIAQIIEEEKGLLPNVDFFSASVYHSLGIAHDLFTPIFAVSRTSGWIAHIFEQFENNRLIRPRAEYNGHTDRKYEAIENRK</sequence>
<dbReference type="RefSeq" id="WP_092594965.1">
    <property type="nucleotide sequence ID" value="NZ_FNFI01000001.1"/>
</dbReference>
<dbReference type="SUPFAM" id="SSF48256">
    <property type="entry name" value="Citrate synthase"/>
    <property type="match status" value="1"/>
</dbReference>
<dbReference type="InterPro" id="IPR024176">
    <property type="entry name" value="Citrate_synthase_bac-typ"/>
</dbReference>
<feature type="active site" evidence="7">
    <location>
        <position position="308"/>
    </location>
</feature>
<dbReference type="GO" id="GO:0006099">
    <property type="term" value="P:tricarboxylic acid cycle"/>
    <property type="evidence" value="ECO:0007669"/>
    <property type="project" value="UniProtKB-UniPathway"/>
</dbReference>
<evidence type="ECO:0000256" key="1">
    <source>
        <dbReference type="ARBA" id="ARBA00004751"/>
    </source>
</evidence>
<keyword evidence="3" id="KW-0816">Tricarboxylic acid cycle</keyword>
<evidence type="ECO:0000256" key="4">
    <source>
        <dbReference type="ARBA" id="ARBA00022679"/>
    </source>
</evidence>
<evidence type="ECO:0000313" key="8">
    <source>
        <dbReference type="EMBL" id="SDJ64333.1"/>
    </source>
</evidence>
<evidence type="ECO:0000256" key="5">
    <source>
        <dbReference type="ARBA" id="ARBA00049288"/>
    </source>
</evidence>
<name>A0A1G8VE73_9STAP</name>
<dbReference type="PANTHER" id="PTHR11739">
    <property type="entry name" value="CITRATE SYNTHASE"/>
    <property type="match status" value="1"/>
</dbReference>
<dbReference type="InterPro" id="IPR002020">
    <property type="entry name" value="Citrate_synthase"/>
</dbReference>
<dbReference type="InterPro" id="IPR011278">
    <property type="entry name" value="2-MeCitrate/Citrate_synth_II"/>
</dbReference>
<dbReference type="UniPathway" id="UPA00223"/>
<dbReference type="GO" id="GO:0005975">
    <property type="term" value="P:carbohydrate metabolic process"/>
    <property type="evidence" value="ECO:0007669"/>
    <property type="project" value="TreeGrafter"/>
</dbReference>
<protein>
    <recommendedName>
        <fullName evidence="6">Citrate synthase</fullName>
    </recommendedName>
</protein>
<dbReference type="CDD" id="cd06110">
    <property type="entry name" value="BSuCS-II_like"/>
    <property type="match status" value="1"/>
</dbReference>
<dbReference type="EMBL" id="FNFI01000001">
    <property type="protein sequence ID" value="SDJ64333.1"/>
    <property type="molecule type" value="Genomic_DNA"/>
</dbReference>
<dbReference type="PRINTS" id="PR00143">
    <property type="entry name" value="CITRTSNTHASE"/>
</dbReference>
<organism evidence="8 9">
    <name type="scientific">Jeotgalicoccus aerolatus</name>
    <dbReference type="NCBI Taxonomy" id="709510"/>
    <lineage>
        <taxon>Bacteria</taxon>
        <taxon>Bacillati</taxon>
        <taxon>Bacillota</taxon>
        <taxon>Bacilli</taxon>
        <taxon>Bacillales</taxon>
        <taxon>Staphylococcaceae</taxon>
        <taxon>Jeotgalicoccus</taxon>
    </lineage>
</organism>
<dbReference type="GO" id="GO:0005829">
    <property type="term" value="C:cytosol"/>
    <property type="evidence" value="ECO:0007669"/>
    <property type="project" value="TreeGrafter"/>
</dbReference>
<dbReference type="FunFam" id="1.10.230.10:FF:000003">
    <property type="entry name" value="Citrate synthase"/>
    <property type="match status" value="1"/>
</dbReference>
<evidence type="ECO:0000256" key="2">
    <source>
        <dbReference type="ARBA" id="ARBA00010566"/>
    </source>
</evidence>
<dbReference type="NCBIfam" id="TIGR01800">
    <property type="entry name" value="cit_synth_II"/>
    <property type="match status" value="1"/>
</dbReference>
<dbReference type="Gene3D" id="1.10.580.10">
    <property type="entry name" value="Citrate Synthase, domain 1"/>
    <property type="match status" value="1"/>
</dbReference>
<dbReference type="STRING" id="586411.SAMN05216187_101310"/>
<comment type="similarity">
    <text evidence="2 6">Belongs to the citrate synthase family.</text>
</comment>
<dbReference type="Proteomes" id="UP000242700">
    <property type="component" value="Unassembled WGS sequence"/>
</dbReference>
<gene>
    <name evidence="8" type="ORF">SAMN05216187_101310</name>
</gene>
<dbReference type="NCBIfam" id="NF010638">
    <property type="entry name" value="PRK14035.1"/>
    <property type="match status" value="1"/>
</dbReference>
<dbReference type="InterPro" id="IPR016142">
    <property type="entry name" value="Citrate_synth-like_lrg_a-sub"/>
</dbReference>
<dbReference type="AlphaFoldDB" id="A0A1G8VE73"/>
<evidence type="ECO:0000313" key="9">
    <source>
        <dbReference type="Proteomes" id="UP000242700"/>
    </source>
</evidence>